<evidence type="ECO:0000313" key="2">
    <source>
        <dbReference type="Proteomes" id="UP000316095"/>
    </source>
</evidence>
<dbReference type="OrthoDB" id="215265at2"/>
<dbReference type="Proteomes" id="UP000316095">
    <property type="component" value="Unassembled WGS sequence"/>
</dbReference>
<evidence type="ECO:0008006" key="3">
    <source>
        <dbReference type="Google" id="ProtNLM"/>
    </source>
</evidence>
<name>A0A5C5XLZ7_9PLAN</name>
<dbReference type="RefSeq" id="WP_146505306.1">
    <property type="nucleotide sequence ID" value="NZ_SJPG01000001.1"/>
</dbReference>
<dbReference type="EMBL" id="SJPG01000001">
    <property type="protein sequence ID" value="TWT63579.1"/>
    <property type="molecule type" value="Genomic_DNA"/>
</dbReference>
<dbReference type="AlphaFoldDB" id="A0A5C5XLZ7"/>
<reference evidence="1 2" key="1">
    <citation type="submission" date="2019-02" db="EMBL/GenBank/DDBJ databases">
        <title>Deep-cultivation of Planctomycetes and their phenomic and genomic characterization uncovers novel biology.</title>
        <authorList>
            <person name="Wiegand S."/>
            <person name="Jogler M."/>
            <person name="Boedeker C."/>
            <person name="Pinto D."/>
            <person name="Vollmers J."/>
            <person name="Rivas-Marin E."/>
            <person name="Kohn T."/>
            <person name="Peeters S.H."/>
            <person name="Heuer A."/>
            <person name="Rast P."/>
            <person name="Oberbeckmann S."/>
            <person name="Bunk B."/>
            <person name="Jeske O."/>
            <person name="Meyerdierks A."/>
            <person name="Storesund J.E."/>
            <person name="Kallscheuer N."/>
            <person name="Luecker S."/>
            <person name="Lage O.M."/>
            <person name="Pohl T."/>
            <person name="Merkel B.J."/>
            <person name="Hornburger P."/>
            <person name="Mueller R.-W."/>
            <person name="Bruemmer F."/>
            <person name="Labrenz M."/>
            <person name="Spormann A.M."/>
            <person name="Op Den Camp H."/>
            <person name="Overmann J."/>
            <person name="Amann R."/>
            <person name="Jetten M.S.M."/>
            <person name="Mascher T."/>
            <person name="Medema M.H."/>
            <person name="Devos D.P."/>
            <person name="Kaster A.-K."/>
            <person name="Ovreas L."/>
            <person name="Rohde M."/>
            <person name="Galperin M.Y."/>
            <person name="Jogler C."/>
        </authorList>
    </citation>
    <scope>NUCLEOTIDE SEQUENCE [LARGE SCALE GENOMIC DNA]</scope>
    <source>
        <strain evidence="1 2">Pan54</strain>
    </source>
</reference>
<proteinExistence type="predicted"/>
<organism evidence="1 2">
    <name type="scientific">Rubinisphaera italica</name>
    <dbReference type="NCBI Taxonomy" id="2527969"/>
    <lineage>
        <taxon>Bacteria</taxon>
        <taxon>Pseudomonadati</taxon>
        <taxon>Planctomycetota</taxon>
        <taxon>Planctomycetia</taxon>
        <taxon>Planctomycetales</taxon>
        <taxon>Planctomycetaceae</taxon>
        <taxon>Rubinisphaera</taxon>
    </lineage>
</organism>
<protein>
    <recommendedName>
        <fullName evidence="3">DUF2262 domain-containing protein</fullName>
    </recommendedName>
</protein>
<sequence>MWPFNRSQSNKPVPKIQINDVQVVWQDVLNGHWELSYGEILYTLYDNPIFDVSLINELPIVSQWIADLRPQIEEEIKKQLEGWAEWTGDYDLVVVDVSNLIEKREVELSYAHENWADLGINLIVAEGKILSSETGD</sequence>
<evidence type="ECO:0000313" key="1">
    <source>
        <dbReference type="EMBL" id="TWT63579.1"/>
    </source>
</evidence>
<gene>
    <name evidence="1" type="ORF">Pan54_43330</name>
</gene>
<keyword evidence="2" id="KW-1185">Reference proteome</keyword>
<accession>A0A5C5XLZ7</accession>
<comment type="caution">
    <text evidence="1">The sequence shown here is derived from an EMBL/GenBank/DDBJ whole genome shotgun (WGS) entry which is preliminary data.</text>
</comment>